<keyword evidence="1" id="KW-1133">Transmembrane helix</keyword>
<dbReference type="Pfam" id="PF01734">
    <property type="entry name" value="Patatin"/>
    <property type="match status" value="1"/>
</dbReference>
<feature type="transmembrane region" description="Helical" evidence="1">
    <location>
        <begin position="66"/>
        <end position="90"/>
    </location>
</feature>
<evidence type="ECO:0000313" key="4">
    <source>
        <dbReference type="Proteomes" id="UP000607559"/>
    </source>
</evidence>
<dbReference type="RefSeq" id="WP_188934405.1">
    <property type="nucleotide sequence ID" value="NZ_BMJC01000004.1"/>
</dbReference>
<keyword evidence="4" id="KW-1185">Reference proteome</keyword>
<comment type="caution">
    <text evidence="3">The sequence shown here is derived from an EMBL/GenBank/DDBJ whole genome shotgun (WGS) entry which is preliminary data.</text>
</comment>
<gene>
    <name evidence="3" type="ORF">GCM10011511_36830</name>
</gene>
<name>A0A8J2UFL0_9BACT</name>
<sequence>MMRILKSIYHFFPVQLLLLHVKKFQVLLIFWLILFSTLNGGFMHSYGAAALFLSPEYLGDVSPISTAIVGVATGIYIMAWNITTFIIFCRHFRFLATTTKPFLKYCINNAILPAIFLIFYLVKAMEFSIHRELMPGRSFILLCFGFLSGLIFVLGVSLIYFFRADKNIIRRMTPVINNPKLFKSQFSKEEVKLNDSRLMHVDYYLNSLTSMRKTRDVAHYSKAFIESIFNRHHISAVLSIFMAFVSLIIIGFFMDSRYFQLPAAASILIFFAILISLTGAFSYFLQSWSIPFFILVYFALNLLYKYNVIDPTNKAYGVNYTEKDDRPLYDRETLLDLCSDKNVQRDKENMLRILERWKARQASQKPVLFLVNTSGGGSRSATFTLSILQRLDSLSGGKLMRKTFLITGASGGMLGAAYFRELSRRRDAGDTSIHLEDHRYVNDISGDLLNTLFSSFVARDLASPAQKFTVGDQEYVKDRGFAFEQRLNENTHGILDKQLKDLAPDEAAARMPVLLFNPVITRDSRALVISTQPVSFLMRPRYDSSKLPTMDPDAIDFAAMFARQQPMDLRLLTALRMNATFPYVLPNVWLPSRPVIDVMDAGFRDNFGEMNAIRFLNSFREWLQENTSGVVLLQIRDRKAGGWENPFESDDITEIITKPILLLQDNWYKMQEYNQDDLLSLANNGMGFPFRKLVFQYVPRTEEAGAALNFHLTKQEKLNITGALDNSDNQRAFQLFTRLASDH</sequence>
<keyword evidence="1" id="KW-0472">Membrane</keyword>
<feature type="transmembrane region" description="Helical" evidence="1">
    <location>
        <begin position="234"/>
        <end position="253"/>
    </location>
</feature>
<feature type="transmembrane region" description="Helical" evidence="1">
    <location>
        <begin position="259"/>
        <end position="281"/>
    </location>
</feature>
<reference evidence="3" key="1">
    <citation type="journal article" date="2014" name="Int. J. Syst. Evol. Microbiol.">
        <title>Complete genome sequence of Corynebacterium casei LMG S-19264T (=DSM 44701T), isolated from a smear-ripened cheese.</title>
        <authorList>
            <consortium name="US DOE Joint Genome Institute (JGI-PGF)"/>
            <person name="Walter F."/>
            <person name="Albersmeier A."/>
            <person name="Kalinowski J."/>
            <person name="Ruckert C."/>
        </authorList>
    </citation>
    <scope>NUCLEOTIDE SEQUENCE</scope>
    <source>
        <strain evidence="3">CGMCC 1.15448</strain>
    </source>
</reference>
<protein>
    <recommendedName>
        <fullName evidence="2">PNPLA domain-containing protein</fullName>
    </recommendedName>
</protein>
<dbReference type="InterPro" id="IPR002641">
    <property type="entry name" value="PNPLA_dom"/>
</dbReference>
<dbReference type="Proteomes" id="UP000607559">
    <property type="component" value="Unassembled WGS sequence"/>
</dbReference>
<feature type="transmembrane region" description="Helical" evidence="1">
    <location>
        <begin position="288"/>
        <end position="304"/>
    </location>
</feature>
<dbReference type="GO" id="GO:0006629">
    <property type="term" value="P:lipid metabolic process"/>
    <property type="evidence" value="ECO:0007669"/>
    <property type="project" value="InterPro"/>
</dbReference>
<evidence type="ECO:0000256" key="1">
    <source>
        <dbReference type="SAM" id="Phobius"/>
    </source>
</evidence>
<reference evidence="3" key="2">
    <citation type="submission" date="2020-09" db="EMBL/GenBank/DDBJ databases">
        <authorList>
            <person name="Sun Q."/>
            <person name="Zhou Y."/>
        </authorList>
    </citation>
    <scope>NUCLEOTIDE SEQUENCE</scope>
    <source>
        <strain evidence="3">CGMCC 1.15448</strain>
    </source>
</reference>
<accession>A0A8J2UFL0</accession>
<evidence type="ECO:0000313" key="3">
    <source>
        <dbReference type="EMBL" id="GGB09912.1"/>
    </source>
</evidence>
<evidence type="ECO:0000259" key="2">
    <source>
        <dbReference type="Pfam" id="PF01734"/>
    </source>
</evidence>
<dbReference type="EMBL" id="BMJC01000004">
    <property type="protein sequence ID" value="GGB09912.1"/>
    <property type="molecule type" value="Genomic_DNA"/>
</dbReference>
<organism evidence="3 4">
    <name type="scientific">Puia dinghuensis</name>
    <dbReference type="NCBI Taxonomy" id="1792502"/>
    <lineage>
        <taxon>Bacteria</taxon>
        <taxon>Pseudomonadati</taxon>
        <taxon>Bacteroidota</taxon>
        <taxon>Chitinophagia</taxon>
        <taxon>Chitinophagales</taxon>
        <taxon>Chitinophagaceae</taxon>
        <taxon>Puia</taxon>
    </lineage>
</organism>
<proteinExistence type="predicted"/>
<dbReference type="AlphaFoldDB" id="A0A8J2UFL0"/>
<feature type="domain" description="PNPLA" evidence="2">
    <location>
        <begin position="374"/>
        <end position="612"/>
    </location>
</feature>
<keyword evidence="1" id="KW-0812">Transmembrane</keyword>
<dbReference type="Gene3D" id="3.40.1090.10">
    <property type="entry name" value="Cytosolic phospholipase A2 catalytic domain"/>
    <property type="match status" value="1"/>
</dbReference>
<feature type="transmembrane region" description="Helical" evidence="1">
    <location>
        <begin position="102"/>
        <end position="122"/>
    </location>
</feature>
<feature type="transmembrane region" description="Helical" evidence="1">
    <location>
        <begin position="138"/>
        <end position="162"/>
    </location>
</feature>